<dbReference type="PANTHER" id="PTHR43806">
    <property type="entry name" value="PEPTIDASE S8"/>
    <property type="match status" value="1"/>
</dbReference>
<evidence type="ECO:0000256" key="4">
    <source>
        <dbReference type="ARBA" id="ARBA00022825"/>
    </source>
</evidence>
<dbReference type="HOGENOM" id="CLU_011263_1_0_1"/>
<dbReference type="PROSITE" id="PS00137">
    <property type="entry name" value="SUBTILASE_HIS"/>
    <property type="match status" value="1"/>
</dbReference>
<feature type="active site" description="Charge relay system" evidence="5">
    <location>
        <position position="73"/>
    </location>
</feature>
<feature type="compositionally biased region" description="Basic and acidic residues" evidence="7">
    <location>
        <begin position="333"/>
        <end position="343"/>
    </location>
</feature>
<evidence type="ECO:0000256" key="2">
    <source>
        <dbReference type="ARBA" id="ARBA00022670"/>
    </source>
</evidence>
<feature type="signal peptide" evidence="8">
    <location>
        <begin position="1"/>
        <end position="16"/>
    </location>
</feature>
<dbReference type="InterPro" id="IPR050131">
    <property type="entry name" value="Peptidase_S8_subtilisin-like"/>
</dbReference>
<dbReference type="Pfam" id="PF00082">
    <property type="entry name" value="Peptidase_S8"/>
    <property type="match status" value="1"/>
</dbReference>
<dbReference type="InterPro" id="IPR015500">
    <property type="entry name" value="Peptidase_S8_subtilisin-rel"/>
</dbReference>
<organism evidence="11">
    <name type="scientific">Metarhizium acridum (strain CQMa 102)</name>
    <dbReference type="NCBI Taxonomy" id="655827"/>
    <lineage>
        <taxon>Eukaryota</taxon>
        <taxon>Fungi</taxon>
        <taxon>Dikarya</taxon>
        <taxon>Ascomycota</taxon>
        <taxon>Pezizomycotina</taxon>
        <taxon>Sordariomycetes</taxon>
        <taxon>Hypocreomycetidae</taxon>
        <taxon>Hypocreales</taxon>
        <taxon>Clavicipitaceae</taxon>
        <taxon>Metarhizium</taxon>
    </lineage>
</organism>
<keyword evidence="8" id="KW-0732">Signal</keyword>
<dbReference type="InterPro" id="IPR036852">
    <property type="entry name" value="Peptidase_S8/S53_dom_sf"/>
</dbReference>
<feature type="region of interest" description="Disordered" evidence="7">
    <location>
        <begin position="323"/>
        <end position="349"/>
    </location>
</feature>
<gene>
    <name evidence="10" type="ORF">MAC_06848</name>
</gene>
<feature type="chain" id="PRO_5003238343" evidence="8">
    <location>
        <begin position="17"/>
        <end position="349"/>
    </location>
</feature>
<feature type="domain" description="Peptidase S8/S53" evidence="9">
    <location>
        <begin position="71"/>
        <end position="309"/>
    </location>
</feature>
<dbReference type="InParanoid" id="E9EAF0"/>
<dbReference type="InterPro" id="IPR023827">
    <property type="entry name" value="Peptidase_S8_Asp-AS"/>
</dbReference>
<evidence type="ECO:0000313" key="11">
    <source>
        <dbReference type="Proteomes" id="UP000002499"/>
    </source>
</evidence>
<dbReference type="GO" id="GO:0006508">
    <property type="term" value="P:proteolysis"/>
    <property type="evidence" value="ECO:0007669"/>
    <property type="project" value="UniProtKB-KW"/>
</dbReference>
<dbReference type="FunFam" id="3.40.50.200:FF:000007">
    <property type="entry name" value="Subtilisin-like serine protease"/>
    <property type="match status" value="1"/>
</dbReference>
<dbReference type="EMBL" id="GL698533">
    <property type="protein sequence ID" value="EFY87059.1"/>
    <property type="molecule type" value="Genomic_DNA"/>
</dbReference>
<dbReference type="PROSITE" id="PS00138">
    <property type="entry name" value="SUBTILASE_SER"/>
    <property type="match status" value="1"/>
</dbReference>
<evidence type="ECO:0000256" key="6">
    <source>
        <dbReference type="RuleBase" id="RU003355"/>
    </source>
</evidence>
<protein>
    <submittedName>
        <fullName evidence="10">Subtilisin-like protease PR1F</fullName>
    </submittedName>
</protein>
<accession>E9EAF0</accession>
<evidence type="ECO:0000256" key="8">
    <source>
        <dbReference type="SAM" id="SignalP"/>
    </source>
</evidence>
<dbReference type="PROSITE" id="PS51892">
    <property type="entry name" value="SUBTILASE"/>
    <property type="match status" value="1"/>
</dbReference>
<evidence type="ECO:0000256" key="3">
    <source>
        <dbReference type="ARBA" id="ARBA00022801"/>
    </source>
</evidence>
<keyword evidence="2 5" id="KW-0645">Protease</keyword>
<evidence type="ECO:0000256" key="7">
    <source>
        <dbReference type="SAM" id="MobiDB-lite"/>
    </source>
</evidence>
<dbReference type="OMA" id="WTAFRRD"/>
<feature type="active site" description="Charge relay system" evidence="5">
    <location>
        <position position="275"/>
    </location>
</feature>
<name>E9EAF0_METAQ</name>
<keyword evidence="3 5" id="KW-0378">Hydrolase</keyword>
<dbReference type="InterPro" id="IPR023828">
    <property type="entry name" value="Peptidase_S8_Ser-AS"/>
</dbReference>
<dbReference type="InterPro" id="IPR000209">
    <property type="entry name" value="Peptidase_S8/S53_dom"/>
</dbReference>
<dbReference type="CDD" id="cd04077">
    <property type="entry name" value="Peptidases_S8_PCSK9_ProteinaseK_like"/>
    <property type="match status" value="1"/>
</dbReference>
<dbReference type="GO" id="GO:0004252">
    <property type="term" value="F:serine-type endopeptidase activity"/>
    <property type="evidence" value="ECO:0007669"/>
    <property type="project" value="UniProtKB-UniRule"/>
</dbReference>
<dbReference type="GeneID" id="19251159"/>
<dbReference type="InterPro" id="IPR022398">
    <property type="entry name" value="Peptidase_S8_His-AS"/>
</dbReference>
<proteinExistence type="inferred from homology"/>
<evidence type="ECO:0000256" key="1">
    <source>
        <dbReference type="ARBA" id="ARBA00011073"/>
    </source>
</evidence>
<sequence>MKGSTALAVLLGLASASPTPTAEVQTQHKAPWNLRTISHRSSPRFPMVNFFRNFKYYYQSWPSDKTYYAYVVDSGVRISHKEFEGRAENLWTALKTRDGKDDFEDKSGHGTHVAGTIAAKTYGVAKTARVVSVRVLDKEDRAPTSTIIKGLEQAISDIAKKNRHNNAVINMSVGAECSTAMNTIIQRAYKRRDASGKGLASILVVAASGNEGADASTCSPASSNDALTVGAIDSSWNVVKWSNYGRKVDILAPGDGVTSLSSKSDYGTETMSGTSMAAPHVAALALNAMAVFSKLSNEVKFYLGQTATKDMIKGDLRGAPNLLVNNNNNEQESCERRSQPKNENEDDAC</sequence>
<dbReference type="OrthoDB" id="206201at2759"/>
<dbReference type="PROSITE" id="PS00136">
    <property type="entry name" value="SUBTILASE_ASP"/>
    <property type="match status" value="1"/>
</dbReference>
<dbReference type="PANTHER" id="PTHR43806:SF58">
    <property type="entry name" value="ALKALINE PROTEASE 1-RELATED"/>
    <property type="match status" value="1"/>
</dbReference>
<dbReference type="Proteomes" id="UP000002499">
    <property type="component" value="Unassembled WGS sequence"/>
</dbReference>
<keyword evidence="11" id="KW-1185">Reference proteome</keyword>
<dbReference type="InterPro" id="IPR034193">
    <property type="entry name" value="PCSK9_ProteinaseK-like"/>
</dbReference>
<feature type="active site" description="Charge relay system" evidence="5">
    <location>
        <position position="109"/>
    </location>
</feature>
<evidence type="ECO:0000256" key="5">
    <source>
        <dbReference type="PROSITE-ProRule" id="PRU01240"/>
    </source>
</evidence>
<dbReference type="PRINTS" id="PR00723">
    <property type="entry name" value="SUBTILISIN"/>
</dbReference>
<evidence type="ECO:0000259" key="9">
    <source>
        <dbReference type="Pfam" id="PF00082"/>
    </source>
</evidence>
<dbReference type="SUPFAM" id="SSF52743">
    <property type="entry name" value="Subtilisin-like"/>
    <property type="match status" value="1"/>
</dbReference>
<keyword evidence="4 5" id="KW-0720">Serine protease</keyword>
<dbReference type="eggNOG" id="KOG1153">
    <property type="taxonomic scope" value="Eukaryota"/>
</dbReference>
<dbReference type="Gene3D" id="3.40.50.200">
    <property type="entry name" value="Peptidase S8/S53 domain"/>
    <property type="match status" value="1"/>
</dbReference>
<comment type="similarity">
    <text evidence="1 5 6">Belongs to the peptidase S8 family.</text>
</comment>
<evidence type="ECO:0000313" key="10">
    <source>
        <dbReference type="EMBL" id="EFY87059.1"/>
    </source>
</evidence>
<reference evidence="10 11" key="1">
    <citation type="journal article" date="2011" name="PLoS Genet.">
        <title>Genome sequencing and comparative transcriptomics of the model entomopathogenic fungi Metarhizium anisopliae and M. acridum.</title>
        <authorList>
            <person name="Gao Q."/>
            <person name="Jin K."/>
            <person name="Ying S.H."/>
            <person name="Zhang Y."/>
            <person name="Xiao G."/>
            <person name="Shang Y."/>
            <person name="Duan Z."/>
            <person name="Hu X."/>
            <person name="Xie X.Q."/>
            <person name="Zhou G."/>
            <person name="Peng G."/>
            <person name="Luo Z."/>
            <person name="Huang W."/>
            <person name="Wang B."/>
            <person name="Fang W."/>
            <person name="Wang S."/>
            <person name="Zhong Y."/>
            <person name="Ma L.J."/>
            <person name="St Leger R.J."/>
            <person name="Zhao G.P."/>
            <person name="Pei Y."/>
            <person name="Feng M.G."/>
            <person name="Xia Y."/>
            <person name="Wang C."/>
        </authorList>
    </citation>
    <scope>NUCLEOTIDE SEQUENCE [LARGE SCALE GENOMIC DNA]</scope>
    <source>
        <strain evidence="10 11">CQMa 102</strain>
    </source>
</reference>
<dbReference type="AlphaFoldDB" id="E9EAF0"/>
<dbReference type="KEGG" id="maw:19251159"/>